<evidence type="ECO:0000313" key="7">
    <source>
        <dbReference type="Proteomes" id="UP000244722"/>
    </source>
</evidence>
<dbReference type="SUPFAM" id="SSF48366">
    <property type="entry name" value="Ras GEF"/>
    <property type="match status" value="1"/>
</dbReference>
<dbReference type="Pfam" id="PF00618">
    <property type="entry name" value="RasGEF_N"/>
    <property type="match status" value="1"/>
</dbReference>
<dbReference type="AlphaFoldDB" id="A0A2T6ZFT2"/>
<dbReference type="Proteomes" id="UP000244722">
    <property type="component" value="Unassembled WGS sequence"/>
</dbReference>
<dbReference type="OrthoDB" id="28357at2759"/>
<proteinExistence type="predicted"/>
<organism evidence="6 7">
    <name type="scientific">Tuber borchii</name>
    <name type="common">White truffle</name>
    <dbReference type="NCBI Taxonomy" id="42251"/>
    <lineage>
        <taxon>Eukaryota</taxon>
        <taxon>Fungi</taxon>
        <taxon>Dikarya</taxon>
        <taxon>Ascomycota</taxon>
        <taxon>Pezizomycotina</taxon>
        <taxon>Pezizomycetes</taxon>
        <taxon>Pezizales</taxon>
        <taxon>Tuberaceae</taxon>
        <taxon>Tuber</taxon>
    </lineage>
</organism>
<feature type="domain" description="Ras-GEF" evidence="4">
    <location>
        <begin position="837"/>
        <end position="1074"/>
    </location>
</feature>
<dbReference type="Pfam" id="PF00617">
    <property type="entry name" value="RasGEF"/>
    <property type="match status" value="1"/>
</dbReference>
<protein>
    <submittedName>
        <fullName evidence="6">Ras guanine nucleotide exchange factor domain-containing protein</fullName>
    </submittedName>
</protein>
<feature type="compositionally biased region" description="Polar residues" evidence="3">
    <location>
        <begin position="48"/>
        <end position="79"/>
    </location>
</feature>
<feature type="domain" description="N-terminal Ras-GEF" evidence="5">
    <location>
        <begin position="602"/>
        <end position="726"/>
    </location>
</feature>
<gene>
    <name evidence="6" type="ORF">B9Z19DRAFT_1133487</name>
</gene>
<dbReference type="STRING" id="42251.A0A2T6ZFT2"/>
<feature type="compositionally biased region" description="Polar residues" evidence="3">
    <location>
        <begin position="538"/>
        <end position="554"/>
    </location>
</feature>
<feature type="compositionally biased region" description="Low complexity" evidence="3">
    <location>
        <begin position="131"/>
        <end position="142"/>
    </location>
</feature>
<comment type="caution">
    <text evidence="6">The sequence shown here is derived from an EMBL/GenBank/DDBJ whole genome shotgun (WGS) entry which is preliminary data.</text>
</comment>
<feature type="compositionally biased region" description="Low complexity" evidence="3">
    <location>
        <begin position="495"/>
        <end position="505"/>
    </location>
</feature>
<dbReference type="Gene3D" id="1.20.870.10">
    <property type="entry name" value="Son of sevenless (SoS) protein Chain: S domain 1"/>
    <property type="match status" value="1"/>
</dbReference>
<dbReference type="GO" id="GO:0007265">
    <property type="term" value="P:Ras protein signal transduction"/>
    <property type="evidence" value="ECO:0007669"/>
    <property type="project" value="TreeGrafter"/>
</dbReference>
<dbReference type="SMART" id="SM00147">
    <property type="entry name" value="RasGEF"/>
    <property type="match status" value="1"/>
</dbReference>
<evidence type="ECO:0000259" key="5">
    <source>
        <dbReference type="PROSITE" id="PS50212"/>
    </source>
</evidence>
<keyword evidence="7" id="KW-1185">Reference proteome</keyword>
<dbReference type="InterPro" id="IPR036964">
    <property type="entry name" value="RASGEF_cat_dom_sf"/>
</dbReference>
<dbReference type="GO" id="GO:0005886">
    <property type="term" value="C:plasma membrane"/>
    <property type="evidence" value="ECO:0007669"/>
    <property type="project" value="TreeGrafter"/>
</dbReference>
<evidence type="ECO:0000313" key="6">
    <source>
        <dbReference type="EMBL" id="PUU74343.1"/>
    </source>
</evidence>
<dbReference type="InterPro" id="IPR008937">
    <property type="entry name" value="Ras-like_GEF"/>
</dbReference>
<feature type="compositionally biased region" description="Polar residues" evidence="3">
    <location>
        <begin position="436"/>
        <end position="455"/>
    </location>
</feature>
<name>A0A2T6ZFT2_TUBBO</name>
<dbReference type="SMART" id="SM00229">
    <property type="entry name" value="RasGEFN"/>
    <property type="match status" value="1"/>
</dbReference>
<dbReference type="EMBL" id="NESQ01000306">
    <property type="protein sequence ID" value="PUU74343.1"/>
    <property type="molecule type" value="Genomic_DNA"/>
</dbReference>
<feature type="compositionally biased region" description="Polar residues" evidence="3">
    <location>
        <begin position="515"/>
        <end position="524"/>
    </location>
</feature>
<dbReference type="InterPro" id="IPR001895">
    <property type="entry name" value="RASGEF_cat_dom"/>
</dbReference>
<feature type="region of interest" description="Disordered" evidence="3">
    <location>
        <begin position="413"/>
        <end position="455"/>
    </location>
</feature>
<dbReference type="GO" id="GO:0005085">
    <property type="term" value="F:guanyl-nucleotide exchange factor activity"/>
    <property type="evidence" value="ECO:0007669"/>
    <property type="project" value="UniProtKB-KW"/>
</dbReference>
<dbReference type="CDD" id="cd06224">
    <property type="entry name" value="REM"/>
    <property type="match status" value="1"/>
</dbReference>
<evidence type="ECO:0000256" key="3">
    <source>
        <dbReference type="SAM" id="MobiDB-lite"/>
    </source>
</evidence>
<dbReference type="Gene3D" id="1.10.840.10">
    <property type="entry name" value="Ras guanine-nucleotide exchange factors catalytic domain"/>
    <property type="match status" value="1"/>
</dbReference>
<dbReference type="PROSITE" id="PS50212">
    <property type="entry name" value="RASGEF_NTER"/>
    <property type="match status" value="1"/>
</dbReference>
<evidence type="ECO:0000256" key="2">
    <source>
        <dbReference type="PROSITE-ProRule" id="PRU00168"/>
    </source>
</evidence>
<dbReference type="SUPFAM" id="SSF52540">
    <property type="entry name" value="P-loop containing nucleoside triphosphate hydrolases"/>
    <property type="match status" value="1"/>
</dbReference>
<dbReference type="CDD" id="cd00882">
    <property type="entry name" value="Ras_like_GTPase"/>
    <property type="match status" value="1"/>
</dbReference>
<dbReference type="Gene3D" id="3.40.50.300">
    <property type="entry name" value="P-loop containing nucleotide triphosphate hydrolases"/>
    <property type="match status" value="1"/>
</dbReference>
<reference evidence="6 7" key="1">
    <citation type="submission" date="2017-04" db="EMBL/GenBank/DDBJ databases">
        <title>Draft genome sequence of Tuber borchii Vittad., a whitish edible truffle.</title>
        <authorList>
            <consortium name="DOE Joint Genome Institute"/>
            <person name="Murat C."/>
            <person name="Kuo A."/>
            <person name="Barry K.W."/>
            <person name="Clum A."/>
            <person name="Dockter R.B."/>
            <person name="Fauchery L."/>
            <person name="Iotti M."/>
            <person name="Kohler A."/>
            <person name="Labutti K."/>
            <person name="Lindquist E.A."/>
            <person name="Lipzen A."/>
            <person name="Ohm R.A."/>
            <person name="Wang M."/>
            <person name="Grigoriev I.V."/>
            <person name="Zambonelli A."/>
            <person name="Martin F.M."/>
        </authorList>
    </citation>
    <scope>NUCLEOTIDE SEQUENCE [LARGE SCALE GENOMIC DNA]</scope>
    <source>
        <strain evidence="6 7">Tbo3840</strain>
    </source>
</reference>
<accession>A0A2T6ZFT2</accession>
<dbReference type="InterPro" id="IPR023578">
    <property type="entry name" value="Ras_GEF_dom_sf"/>
</dbReference>
<feature type="region of interest" description="Disordered" evidence="3">
    <location>
        <begin position="538"/>
        <end position="565"/>
    </location>
</feature>
<dbReference type="PANTHER" id="PTHR23113:SF348">
    <property type="entry name" value="GUANYL-NUCLEOTIDE EXCHANGE FACTOR RASGEF, PUTATIVE (AFU_ORTHOLOGUE AFUA_1G04700)-RELATED"/>
    <property type="match status" value="1"/>
</dbReference>
<evidence type="ECO:0000259" key="4">
    <source>
        <dbReference type="PROSITE" id="PS50009"/>
    </source>
</evidence>
<feature type="region of interest" description="Disordered" evidence="3">
    <location>
        <begin position="482"/>
        <end position="524"/>
    </location>
</feature>
<sequence length="1088" mass="119593">MITATGAGGSICAAPPKRLKPKSPKSPRNPPTNRLNQHPRNPSPPSPLQSRSVPPHGSTPSSQSFLLSRTNSLPSTTRPSPDRHISLLDLEDYNRTGSRSSVEEDFFGRHPFSTGSLESGHEPPSPRSFYSAATASSASTTKAGGGRSLEEESPITPVAPSQLQQPPSPEANRKLRRPTRPSSPPSSSGLLGDRAASGSSLRSHGIGSFASYSSSHLSGQSPTLGPQNGEQAILRDFENMSPNNSIRDLCIAVVGARGVGKSTFIQRAYDLKSPPNEDAVTAKLMTVERSLCTVKLVEIDLTELDLDSQQLIWPRTMDGQRLPFVDGVLILYDVTNPASIAKLPESLDAFARAALPTLVVSCKCDAPQRQLNPNSIEQVGIVGGYDTMQTSGTSPDSQKKCLAAILGMIARKNEKGPRNLNGRRRANSSAANNSRTTSPRPSTARSGHSRASSEFSTTYMKEYPEVATQSAHAAQARIPRSPINSALGAPGVHNSSSSLPTSSLSADTRGPRLSGGSSPQITLSASSGPLLEVVSTSPFSMQQPQGARQVQNGSPLAYAPLNDTDRGRNSFLDMDDESGGLKGVDDIPILEREGGIEDFEEKTASSKGFTFDELVDRLLRQHMSRGDQDFATIFLCFYRKFAPPRDLLNAILERFERSICDQIALHRISAQLRYCNILHQWVSMHPGDFAHPKTRQRLLSFLDVISSNRSLALLASEMRQMLAQGIEDDDGVWARSDSDMERKDSLRSFLTTHSAADSLAEGEGGYINIGTASEGNLQIASDKESNLRASEMTSSGSVRTCDAMSSAHQPLLQKSEDSVLDGASMWKEQYELFMSIPDDEIATELTRIDWLEFSSIKCRDLVRHVSIPADQKEKYPSLRHVNRMISHFNHVAYWVARVILEKPKAKHRARALEKFMNVAWTLRHMNNYNALGAVIAGINGTAVHRLSLTRELVNPSTHRQFMRLELLMGTHMSHSKYRLAWENTSTERIPFIPLHRRDLVSADEGNRTFLADGDKINWNKFQVMGDVLMVLVKSQATPYRDLARNHIVEKLITDAVVSMDDDELYERSVQLENVGGAEKTRRRIWFQR</sequence>
<feature type="region of interest" description="Disordered" evidence="3">
    <location>
        <begin position="1"/>
        <end position="202"/>
    </location>
</feature>
<dbReference type="PROSITE" id="PS50009">
    <property type="entry name" value="RASGEF_CAT"/>
    <property type="match status" value="1"/>
</dbReference>
<evidence type="ECO:0000256" key="1">
    <source>
        <dbReference type="ARBA" id="ARBA00022658"/>
    </source>
</evidence>
<dbReference type="InterPro" id="IPR027417">
    <property type="entry name" value="P-loop_NTPase"/>
</dbReference>
<dbReference type="InterPro" id="IPR000651">
    <property type="entry name" value="Ras-like_Gua-exchang_fac_N"/>
</dbReference>
<keyword evidence="1 2" id="KW-0344">Guanine-nucleotide releasing factor</keyword>
<dbReference type="PANTHER" id="PTHR23113">
    <property type="entry name" value="GUANINE NUCLEOTIDE EXCHANGE FACTOR"/>
    <property type="match status" value="1"/>
</dbReference>